<evidence type="ECO:0000259" key="19">
    <source>
        <dbReference type="PROSITE" id="PS51195"/>
    </source>
</evidence>
<accession>A0A4S2JU13</accession>
<evidence type="ECO:0000256" key="8">
    <source>
        <dbReference type="ARBA" id="ARBA00022806"/>
    </source>
</evidence>
<dbReference type="GO" id="GO:0016779">
    <property type="term" value="F:nucleotidyltransferase activity"/>
    <property type="evidence" value="ECO:0007669"/>
    <property type="project" value="UniProtKB-KW"/>
</dbReference>
<dbReference type="GO" id="GO:0031047">
    <property type="term" value="P:regulatory ncRNA-mediated gene silencing"/>
    <property type="evidence" value="ECO:0007669"/>
    <property type="project" value="UniProtKB-ARBA"/>
</dbReference>
<feature type="domain" description="Helicase ATP-binding" evidence="17">
    <location>
        <begin position="786"/>
        <end position="961"/>
    </location>
</feature>
<comment type="catalytic activity">
    <reaction evidence="13">
        <text>ATP + H2O = ADP + phosphate + H(+)</text>
        <dbReference type="Rhea" id="RHEA:13065"/>
        <dbReference type="ChEBI" id="CHEBI:15377"/>
        <dbReference type="ChEBI" id="CHEBI:15378"/>
        <dbReference type="ChEBI" id="CHEBI:30616"/>
        <dbReference type="ChEBI" id="CHEBI:43474"/>
        <dbReference type="ChEBI" id="CHEBI:456216"/>
        <dbReference type="EC" id="3.6.4.13"/>
    </reaction>
</comment>
<name>A0A4S2JU13_9HYME</name>
<feature type="short sequence motif" description="Q motif" evidence="14">
    <location>
        <begin position="115"/>
        <end position="143"/>
    </location>
</feature>
<evidence type="ECO:0000256" key="7">
    <source>
        <dbReference type="ARBA" id="ARBA00022801"/>
    </source>
</evidence>
<feature type="compositionally biased region" description="Basic and acidic residues" evidence="16">
    <location>
        <begin position="643"/>
        <end position="652"/>
    </location>
</feature>
<dbReference type="FunFam" id="3.40.50.300:FF:000008">
    <property type="entry name" value="ATP-dependent RNA helicase RhlB"/>
    <property type="match status" value="2"/>
</dbReference>
<keyword evidence="11" id="KW-0594">Phospholipid biosynthesis</keyword>
<dbReference type="GO" id="GO:0003676">
    <property type="term" value="F:nucleic acid binding"/>
    <property type="evidence" value="ECO:0007669"/>
    <property type="project" value="InterPro"/>
</dbReference>
<dbReference type="InterPro" id="IPR027417">
    <property type="entry name" value="P-loop_NTPase"/>
</dbReference>
<gene>
    <name evidence="20" type="ORF">DBV15_07195</name>
</gene>
<evidence type="ECO:0000256" key="5">
    <source>
        <dbReference type="ARBA" id="ARBA00022695"/>
    </source>
</evidence>
<dbReference type="EC" id="3.6.4.13" evidence="2"/>
<dbReference type="PROSITE" id="PS00039">
    <property type="entry name" value="DEAD_ATP_HELICASE"/>
    <property type="match status" value="2"/>
</dbReference>
<dbReference type="PROSITE" id="PS51192">
    <property type="entry name" value="HELICASE_ATP_BIND_1"/>
    <property type="match status" value="2"/>
</dbReference>
<keyword evidence="15" id="KW-0175">Coiled coil</keyword>
<dbReference type="InterPro" id="IPR004821">
    <property type="entry name" value="Cyt_trans-like"/>
</dbReference>
<keyword evidence="7" id="KW-0378">Hydrolase</keyword>
<dbReference type="GO" id="GO:0016787">
    <property type="term" value="F:hydrolase activity"/>
    <property type="evidence" value="ECO:0007669"/>
    <property type="project" value="UniProtKB-KW"/>
</dbReference>
<dbReference type="CDD" id="cd02173">
    <property type="entry name" value="ECT"/>
    <property type="match status" value="1"/>
</dbReference>
<feature type="domain" description="Helicase C-terminal" evidence="18">
    <location>
        <begin position="352"/>
        <end position="499"/>
    </location>
</feature>
<feature type="domain" description="Helicase C-terminal" evidence="18">
    <location>
        <begin position="989"/>
        <end position="1136"/>
    </location>
</feature>
<dbReference type="Pfam" id="PF01467">
    <property type="entry name" value="CTP_transf_like"/>
    <property type="match status" value="2"/>
</dbReference>
<keyword evidence="6" id="KW-0547">Nucleotide-binding</keyword>
<proteinExistence type="inferred from homology"/>
<feature type="region of interest" description="Disordered" evidence="16">
    <location>
        <begin position="642"/>
        <end position="706"/>
    </location>
</feature>
<evidence type="ECO:0000256" key="6">
    <source>
        <dbReference type="ARBA" id="ARBA00022741"/>
    </source>
</evidence>
<dbReference type="Proteomes" id="UP000310200">
    <property type="component" value="Unassembled WGS sequence"/>
</dbReference>
<feature type="compositionally biased region" description="Basic and acidic residues" evidence="16">
    <location>
        <begin position="1431"/>
        <end position="1441"/>
    </location>
</feature>
<dbReference type="SMART" id="SM00487">
    <property type="entry name" value="DEXDc"/>
    <property type="match status" value="2"/>
</dbReference>
<feature type="domain" description="Helicase ATP-binding" evidence="17">
    <location>
        <begin position="146"/>
        <end position="321"/>
    </location>
</feature>
<reference evidence="20 21" key="1">
    <citation type="journal article" date="2019" name="Philos. Trans. R. Soc. Lond., B, Biol. Sci.">
        <title>Ant behaviour and brain gene expression of defending hosts depend on the ecological success of the intruding social parasite.</title>
        <authorList>
            <person name="Kaur R."/>
            <person name="Stoldt M."/>
            <person name="Jongepier E."/>
            <person name="Feldmeyer B."/>
            <person name="Menzel F."/>
            <person name="Bornberg-Bauer E."/>
            <person name="Foitzik S."/>
        </authorList>
    </citation>
    <scope>NUCLEOTIDE SEQUENCE [LARGE SCALE GENOMIC DNA]</scope>
    <source>
        <tissue evidence="20">Whole body</tissue>
    </source>
</reference>
<feature type="compositionally biased region" description="Gly residues" evidence="16">
    <location>
        <begin position="653"/>
        <end position="676"/>
    </location>
</feature>
<evidence type="ECO:0000256" key="12">
    <source>
        <dbReference type="ARBA" id="ARBA00023264"/>
    </source>
</evidence>
<dbReference type="InterPro" id="IPR014001">
    <property type="entry name" value="Helicase_ATP-bd"/>
</dbReference>
<feature type="compositionally biased region" description="Low complexity" evidence="16">
    <location>
        <begin position="677"/>
        <end position="690"/>
    </location>
</feature>
<dbReference type="Gene3D" id="3.40.50.300">
    <property type="entry name" value="P-loop containing nucleotide triphosphate hydrolases"/>
    <property type="match status" value="4"/>
</dbReference>
<dbReference type="CDD" id="cd02174">
    <property type="entry name" value="CCT"/>
    <property type="match status" value="1"/>
</dbReference>
<keyword evidence="12" id="KW-1208">Phospholipid metabolism</keyword>
<comment type="similarity">
    <text evidence="1">Belongs to the cytidylyltransferase family.</text>
</comment>
<comment type="caution">
    <text evidence="20">The sequence shown here is derived from an EMBL/GenBank/DDBJ whole genome shotgun (WGS) entry which is preliminary data.</text>
</comment>
<evidence type="ECO:0000256" key="14">
    <source>
        <dbReference type="PROSITE-ProRule" id="PRU00552"/>
    </source>
</evidence>
<evidence type="ECO:0000256" key="13">
    <source>
        <dbReference type="ARBA" id="ARBA00047984"/>
    </source>
</evidence>
<dbReference type="CDD" id="cd18787">
    <property type="entry name" value="SF2_C_DEAD"/>
    <property type="match status" value="2"/>
</dbReference>
<feature type="domain" description="DEAD-box RNA helicase Q" evidence="19">
    <location>
        <begin position="115"/>
        <end position="143"/>
    </location>
</feature>
<feature type="region of interest" description="Disordered" evidence="16">
    <location>
        <begin position="1"/>
        <end position="59"/>
    </location>
</feature>
<feature type="compositionally biased region" description="Low complexity" evidence="16">
    <location>
        <begin position="545"/>
        <end position="570"/>
    </location>
</feature>
<dbReference type="InterPro" id="IPR014729">
    <property type="entry name" value="Rossmann-like_a/b/a_fold"/>
</dbReference>
<feature type="compositionally biased region" description="Basic and acidic residues" evidence="16">
    <location>
        <begin position="527"/>
        <end position="537"/>
    </location>
</feature>
<evidence type="ECO:0000256" key="15">
    <source>
        <dbReference type="SAM" id="Coils"/>
    </source>
</evidence>
<evidence type="ECO:0000313" key="20">
    <source>
        <dbReference type="EMBL" id="TGZ38177.1"/>
    </source>
</evidence>
<evidence type="ECO:0000259" key="18">
    <source>
        <dbReference type="PROSITE" id="PS51194"/>
    </source>
</evidence>
<dbReference type="NCBIfam" id="TIGR00125">
    <property type="entry name" value="cyt_tran_rel"/>
    <property type="match status" value="2"/>
</dbReference>
<evidence type="ECO:0000256" key="16">
    <source>
        <dbReference type="SAM" id="MobiDB-lite"/>
    </source>
</evidence>
<keyword evidence="8 20" id="KW-0347">Helicase</keyword>
<dbReference type="GO" id="GO:0008654">
    <property type="term" value="P:phospholipid biosynthetic process"/>
    <property type="evidence" value="ECO:0007669"/>
    <property type="project" value="UniProtKB-KW"/>
</dbReference>
<dbReference type="FunFam" id="3.40.50.300:FF:000079">
    <property type="entry name" value="probable ATP-dependent RNA helicase DDX17"/>
    <property type="match status" value="2"/>
</dbReference>
<dbReference type="GO" id="GO:0003724">
    <property type="term" value="F:RNA helicase activity"/>
    <property type="evidence" value="ECO:0007669"/>
    <property type="project" value="UniProtKB-EC"/>
</dbReference>
<protein>
    <recommendedName>
        <fullName evidence="2">RNA helicase</fullName>
        <ecNumber evidence="2">3.6.4.13</ecNumber>
    </recommendedName>
</protein>
<dbReference type="InterPro" id="IPR014014">
    <property type="entry name" value="RNA_helicase_DEAD_Q_motif"/>
</dbReference>
<keyword evidence="5" id="KW-0548">Nucleotidyltransferase</keyword>
<evidence type="ECO:0000313" key="21">
    <source>
        <dbReference type="Proteomes" id="UP000310200"/>
    </source>
</evidence>
<dbReference type="Pfam" id="PF00270">
    <property type="entry name" value="DEAD"/>
    <property type="match status" value="2"/>
</dbReference>
<feature type="short sequence motif" description="Q motif" evidence="14">
    <location>
        <begin position="755"/>
        <end position="783"/>
    </location>
</feature>
<dbReference type="InterPro" id="IPR041723">
    <property type="entry name" value="CCT"/>
</dbReference>
<evidence type="ECO:0000256" key="1">
    <source>
        <dbReference type="ARBA" id="ARBA00010101"/>
    </source>
</evidence>
<dbReference type="PANTHER" id="PTHR47958">
    <property type="entry name" value="ATP-DEPENDENT RNA HELICASE DBP3"/>
    <property type="match status" value="1"/>
</dbReference>
<sequence length="1649" mass="182989">MRFSRDRDQSRGRRGGTVKIGTSTGRGGTDNGRGTSRFGTLSRGSANNVRGGLKGKQPGGGLRKVNWDLRTLEPLRKDFYIEHPAVRNRSSEEVNQFRENAEISVKGENVPNPIQYFEEGNFPPYVMEGIRREGYSQPTPIQAQGWPIALSGRDLVAIAQTGSGKTLGYILPAIVHIIHQPRISSGDGPIVLILAPTRELAQQIQEVANSFGETAAVRNTCIFGGAPKGPQAHDLERGIEICIATPGRLIDFLERGTTNLRRCTYLVLDEADRMLDMGFEPQIRKIIEQIRPDRQVLMWSATWPKEVRALAEDFLTDYVHLNIGSLTLSANHNITQIIDIIDVCHEHEKDSKLYRLLQEIGTEKENKTIIFVETKRKVDDITKNIRREGWQAVSIHGDKNQQERDHVLQEFRSGRAPIMVATDVAARGLDVDDVKYVINFDYPSSSEDYIHRIGRTGRRRQTGTAYAFFTSHNMKHAGDLIEVLREAGQNVNPRLSEMAEMAKAGNFSGRGGKRFGGSSGGNGAERGNGRRSNDGRGRGGGSARGRGPPRSGTSYQPSSSVYSGSDYSNYNNVKQNTSLGQNTAYGYSTQRSYGQGSMPQNYGGGDNYGSARIVGLFSTHIGNRQGNRTENSDTFPPAAMAYGERERSDRRGGGGGGGGARGGRFGGRDGGGGGGSRFSSSANRDSSFGNNNFKNRQPGERLRKPRWDMSTLQSFRKDFYQPHPNVMARGIHAVESYRSNKEITVKGANVPGPNVYFEEGGFPDYVLNEIRRQGFGEPTAIQAQGWPIALSGRDMVGIAQTGSGKTLAYILPAIVHINHQPRLSRNDGPIALILAPTRELAQQIQQVASDFGMSSQVRNTCIFGGAPKGPQARDLERGVEICIATPGRLIDFLERGTTNLRRCTYLVLDEADRMLDMGFEPQIRKIVEQIRPDRQTLMWSATWPKEVRNLAEEFLTDYIQINIGSLQLAANHNILQIVDVCEEYEKESKLMKLLEEISNEPENKTIIFVETKRKVDDITRAINRYGWQAIGIHGDKSQQERDYVLNQFRNSRSAILVATDVAARGLDVEDVKFVINLDYPSNSEDYVHRIGRTGRSQRTGTAYAFFTPGNAHKAGDLIQVLEEAKQVVNPKLYDLSRNPGEDDMADAAEVEVDEVPEAVAVHEVVVEDVMREIEEDSTALPVLARMIAATNGPEAVAVAWAGLAMEAVNHSHKTASGAELPAVAPVATARTVAGMAEAATGNRTAIDFEQTVKCAFVFRTNGKRNDASSELDELAVNTPSYSWNKIKTFNQTDQSPYDMVHFGHANSLRQAKALGDYLVVGVHNDEEITRHKGPPVFTEQERYKMVRGIKWVDEVVEAAPYVTTLETLDKHNCDFCVHGDDITMTADGVDTYHLVKAAGRYREVQRTAGVSTTDLVGRMLLMTRQHFRQGDNEYSVDREPSKSMGQDRTARSPWTGCSQFLPTTQKIIQFSDGKSPQPGDKIVYVAGAFDLFHVGHLDFLEVAKKEGDYLIVGLHTDPAVNRYKCGNHPIMNLHERVLSVLACKYVNEVVIGAPYAVTRNLMEHFNVSIVCHGQTPIMPCDDGSDPYTEPKRQNKFKLLDSGNDMTTEKIVERIILHRLEFEDRNLRKEKKELAAYEAIIKSEKNDRIE</sequence>
<feature type="region of interest" description="Disordered" evidence="16">
    <location>
        <begin position="504"/>
        <end position="575"/>
    </location>
</feature>
<evidence type="ECO:0000256" key="10">
    <source>
        <dbReference type="ARBA" id="ARBA00023098"/>
    </source>
</evidence>
<dbReference type="InterPro" id="IPR001650">
    <property type="entry name" value="Helicase_C-like"/>
</dbReference>
<evidence type="ECO:0000259" key="17">
    <source>
        <dbReference type="PROSITE" id="PS51192"/>
    </source>
</evidence>
<feature type="region of interest" description="Disordered" evidence="16">
    <location>
        <begin position="1431"/>
        <end position="1455"/>
    </location>
</feature>
<feature type="compositionally biased region" description="Basic and acidic residues" evidence="16">
    <location>
        <begin position="697"/>
        <end position="706"/>
    </location>
</feature>
<dbReference type="EMBL" id="QBLH01003453">
    <property type="protein sequence ID" value="TGZ38177.1"/>
    <property type="molecule type" value="Genomic_DNA"/>
</dbReference>
<dbReference type="SUPFAM" id="SSF52374">
    <property type="entry name" value="Nucleotidylyl transferase"/>
    <property type="match status" value="2"/>
</dbReference>
<dbReference type="Pfam" id="PF00271">
    <property type="entry name" value="Helicase_C"/>
    <property type="match status" value="2"/>
</dbReference>
<dbReference type="Gene3D" id="3.40.50.620">
    <property type="entry name" value="HUPs"/>
    <property type="match status" value="2"/>
</dbReference>
<dbReference type="SUPFAM" id="SSF52540">
    <property type="entry name" value="P-loop containing nucleoside triphosphate hydrolases"/>
    <property type="match status" value="2"/>
</dbReference>
<keyword evidence="10" id="KW-0443">Lipid metabolism</keyword>
<evidence type="ECO:0000256" key="4">
    <source>
        <dbReference type="ARBA" id="ARBA00022679"/>
    </source>
</evidence>
<dbReference type="GO" id="GO:0005524">
    <property type="term" value="F:ATP binding"/>
    <property type="evidence" value="ECO:0007669"/>
    <property type="project" value="UniProtKB-KW"/>
</dbReference>
<dbReference type="STRING" id="300112.A0A4S2JU13"/>
<dbReference type="SMART" id="SM00490">
    <property type="entry name" value="HELICc"/>
    <property type="match status" value="2"/>
</dbReference>
<evidence type="ECO:0000256" key="11">
    <source>
        <dbReference type="ARBA" id="ARBA00023209"/>
    </source>
</evidence>
<keyword evidence="9" id="KW-0067">ATP-binding</keyword>
<dbReference type="InterPro" id="IPR011545">
    <property type="entry name" value="DEAD/DEAH_box_helicase_dom"/>
</dbReference>
<feature type="domain" description="DEAD-box RNA helicase Q" evidence="19">
    <location>
        <begin position="755"/>
        <end position="783"/>
    </location>
</feature>
<dbReference type="InterPro" id="IPR000629">
    <property type="entry name" value="RNA-helicase_DEAD-box_CS"/>
</dbReference>
<feature type="compositionally biased region" description="Gly residues" evidence="16">
    <location>
        <begin position="508"/>
        <end position="526"/>
    </location>
</feature>
<keyword evidence="4" id="KW-0808">Transferase</keyword>
<organism evidence="20 21">
    <name type="scientific">Temnothorax longispinosus</name>
    <dbReference type="NCBI Taxonomy" id="300112"/>
    <lineage>
        <taxon>Eukaryota</taxon>
        <taxon>Metazoa</taxon>
        <taxon>Ecdysozoa</taxon>
        <taxon>Arthropoda</taxon>
        <taxon>Hexapoda</taxon>
        <taxon>Insecta</taxon>
        <taxon>Pterygota</taxon>
        <taxon>Neoptera</taxon>
        <taxon>Endopterygota</taxon>
        <taxon>Hymenoptera</taxon>
        <taxon>Apocrita</taxon>
        <taxon>Aculeata</taxon>
        <taxon>Formicoidea</taxon>
        <taxon>Formicidae</taxon>
        <taxon>Myrmicinae</taxon>
        <taxon>Temnothorax</taxon>
    </lineage>
</organism>
<keyword evidence="3" id="KW-0444">Lipid biosynthesis</keyword>
<feature type="coiled-coil region" evidence="15">
    <location>
        <begin position="1619"/>
        <end position="1646"/>
    </location>
</feature>
<dbReference type="PROSITE" id="PS51195">
    <property type="entry name" value="Q_MOTIF"/>
    <property type="match status" value="2"/>
</dbReference>
<evidence type="ECO:0000256" key="2">
    <source>
        <dbReference type="ARBA" id="ARBA00012552"/>
    </source>
</evidence>
<dbReference type="PROSITE" id="PS51194">
    <property type="entry name" value="HELICASE_CTER"/>
    <property type="match status" value="2"/>
</dbReference>
<feature type="compositionally biased region" description="Polar residues" evidence="16">
    <location>
        <begin position="38"/>
        <end position="48"/>
    </location>
</feature>
<evidence type="ECO:0000256" key="3">
    <source>
        <dbReference type="ARBA" id="ARBA00022516"/>
    </source>
</evidence>
<evidence type="ECO:0000256" key="9">
    <source>
        <dbReference type="ARBA" id="ARBA00022840"/>
    </source>
</evidence>
<keyword evidence="21" id="KW-1185">Reference proteome</keyword>
<feature type="compositionally biased region" description="Basic and acidic residues" evidence="16">
    <location>
        <begin position="1"/>
        <end position="11"/>
    </location>
</feature>